<protein>
    <submittedName>
        <fullName evidence="1">4-oxalocrotonate tautomerase</fullName>
    </submittedName>
</protein>
<dbReference type="Pfam" id="PF14552">
    <property type="entry name" value="Tautomerase_2"/>
    <property type="match status" value="1"/>
</dbReference>
<accession>A0A2R5HFN0</accession>
<keyword evidence="2" id="KW-1185">Reference proteome</keyword>
<dbReference type="SUPFAM" id="SSF55331">
    <property type="entry name" value="Tautomerase/MIF"/>
    <property type="match status" value="1"/>
</dbReference>
<gene>
    <name evidence="1" type="primary">xynH_1</name>
    <name evidence="1" type="ORF">NtB2_00982</name>
</gene>
<dbReference type="RefSeq" id="WP_109245825.1">
    <property type="nucleotide sequence ID" value="NZ_BFFO01000005.1"/>
</dbReference>
<dbReference type="EMBL" id="BFFO01000005">
    <property type="protein sequence ID" value="GBG96857.1"/>
    <property type="molecule type" value="Genomic_DNA"/>
</dbReference>
<dbReference type="Gene3D" id="3.30.429.10">
    <property type="entry name" value="Macrophage Migration Inhibitory Factor"/>
    <property type="match status" value="1"/>
</dbReference>
<dbReference type="OrthoDB" id="9804765at2"/>
<sequence length="130" mass="14421">MPLINIDLSDQWSADELRLIADGIHKAVLSSFGVPERDRYQVIRKHAAGEIIAQDTGLGFEREPGREIVIQVVSRKRTEASKVAFYQAVAENLEASLDLDPRNLLISIVENGDADWSFGNGRAQFLTGEL</sequence>
<evidence type="ECO:0000313" key="1">
    <source>
        <dbReference type="EMBL" id="GBG96857.1"/>
    </source>
</evidence>
<dbReference type="Proteomes" id="UP000245021">
    <property type="component" value="Unassembled WGS sequence"/>
</dbReference>
<dbReference type="InterPro" id="IPR037479">
    <property type="entry name" value="Tauto_MSAD"/>
</dbReference>
<comment type="caution">
    <text evidence="1">The sequence shown here is derived from an EMBL/GenBank/DDBJ whole genome shotgun (WGS) entry which is preliminary data.</text>
</comment>
<name>A0A2R5HFN0_9LACT</name>
<evidence type="ECO:0000313" key="2">
    <source>
        <dbReference type="Proteomes" id="UP000245021"/>
    </source>
</evidence>
<dbReference type="InterPro" id="IPR014347">
    <property type="entry name" value="Tautomerase/MIF_sf"/>
</dbReference>
<proteinExistence type="predicted"/>
<dbReference type="PANTHER" id="PTHR38460:SF1">
    <property type="entry name" value="TAUTOMERASE YOLI-RELATED"/>
    <property type="match status" value="1"/>
</dbReference>
<dbReference type="PANTHER" id="PTHR38460">
    <property type="entry name" value="TAUTOMERASE YOLI-RELATED"/>
    <property type="match status" value="1"/>
</dbReference>
<organism evidence="1 2">
    <name type="scientific">Lactococcus termiticola</name>
    <dbReference type="NCBI Taxonomy" id="2169526"/>
    <lineage>
        <taxon>Bacteria</taxon>
        <taxon>Bacillati</taxon>
        <taxon>Bacillota</taxon>
        <taxon>Bacilli</taxon>
        <taxon>Lactobacillales</taxon>
        <taxon>Streptococcaceae</taxon>
        <taxon>Lactococcus</taxon>
    </lineage>
</organism>
<reference evidence="1 2" key="1">
    <citation type="journal article" date="2018" name="Genome Announc.">
        <title>Draft Genome Sequence of Lactococcus sp. Strain NtB2 (JCM 32569), Isolated from the Gut of the Higher Termite Nasutitermes takasagoensis.</title>
        <authorList>
            <person name="Noda S."/>
            <person name="Aihara C."/>
            <person name="Yuki M."/>
            <person name="Ohkuma M."/>
        </authorList>
    </citation>
    <scope>NUCLEOTIDE SEQUENCE [LARGE SCALE GENOMIC DNA]</scope>
    <source>
        <strain evidence="1 2">NtB2</strain>
    </source>
</reference>
<dbReference type="AlphaFoldDB" id="A0A2R5HFN0"/>